<dbReference type="GO" id="GO:0016301">
    <property type="term" value="F:kinase activity"/>
    <property type="evidence" value="ECO:0007669"/>
    <property type="project" value="UniProtKB-KW"/>
</dbReference>
<feature type="transmembrane region" description="Helical" evidence="14">
    <location>
        <begin position="440"/>
        <end position="459"/>
    </location>
</feature>
<dbReference type="GO" id="GO:0005351">
    <property type="term" value="F:carbohydrate:proton symporter activity"/>
    <property type="evidence" value="ECO:0007669"/>
    <property type="project" value="InterPro"/>
</dbReference>
<dbReference type="PROSITE" id="PS51104">
    <property type="entry name" value="PTS_EIIC_TYPE_2"/>
    <property type="match status" value="1"/>
</dbReference>
<comment type="catalytic activity">
    <reaction evidence="1">
        <text>D-fructose(out) + N(pros)-phospho-L-histidyl-[protein] = D-fructose 1-phosphate(in) + L-histidyl-[protein]</text>
        <dbReference type="Rhea" id="RHEA:49252"/>
        <dbReference type="Rhea" id="RHEA-COMP:9745"/>
        <dbReference type="Rhea" id="RHEA-COMP:9746"/>
        <dbReference type="ChEBI" id="CHEBI:29979"/>
        <dbReference type="ChEBI" id="CHEBI:37721"/>
        <dbReference type="ChEBI" id="CHEBI:58674"/>
        <dbReference type="ChEBI" id="CHEBI:64837"/>
        <dbReference type="EC" id="2.7.1.202"/>
    </reaction>
</comment>
<keyword evidence="11" id="KW-0418">Kinase</keyword>
<gene>
    <name evidence="17" type="ORF">IDM36_02670</name>
</gene>
<dbReference type="EC" id="2.7.1.202" evidence="3"/>
<dbReference type="GO" id="GO:0005886">
    <property type="term" value="C:plasma membrane"/>
    <property type="evidence" value="ECO:0007669"/>
    <property type="project" value="UniProtKB-SubCell"/>
</dbReference>
<sequence length="465" mass="49807">MTKQRIVAVTACPTGIAHTFMAANKITAWAKEKGIDVKVETQGSDGVKNKLSAHDIASASAIILATDVPLQDAERFDHVPHLKTRTQELIRHTDRYLRQALAMEKTVTHIEDHAESSRSAYQIFIGHIMAAISYMLPVVVLGGLLMATAKITGQFISIEHTPFSVLDKLGFMTIKFMYPVFAMYLAFSIAGKPALIPGLIGGIMSDEVYKRFFDIEGFMPSGFFGAIGIGFFVGYLVRWLNDTIQVRQQLTTIKTMLMVPLITGITLVMVMEYLINPVFGALNQLMVEFFTSAGDTGRGFYSAMIAAGTAFDLGGPVNKAAGSVALGLNGVSETFDLTARELAIVIPSIGVGIAAFLNGRFGLPAVFSSEEKTVGSTSLLLGLIGISEGAIPFILKNPRLIPVFMAGAMSGALLAIALGVKQTLPLPAIWGWPLATNVTGYLLSVFTGALVCALGVLYASPRMAK</sequence>
<dbReference type="InterPro" id="IPR006327">
    <property type="entry name" value="PTS_IIC_fruc"/>
</dbReference>
<evidence type="ECO:0000256" key="5">
    <source>
        <dbReference type="ARBA" id="ARBA00022475"/>
    </source>
</evidence>
<evidence type="ECO:0000256" key="11">
    <source>
        <dbReference type="ARBA" id="ARBA00022777"/>
    </source>
</evidence>
<feature type="transmembrane region" description="Helical" evidence="14">
    <location>
        <begin position="257"/>
        <end position="275"/>
    </location>
</feature>
<keyword evidence="9" id="KW-0598">Phosphotransferase system</keyword>
<evidence type="ECO:0000256" key="13">
    <source>
        <dbReference type="ARBA" id="ARBA00023136"/>
    </source>
</evidence>
<feature type="transmembrane region" description="Helical" evidence="14">
    <location>
        <begin position="400"/>
        <end position="420"/>
    </location>
</feature>
<comment type="subcellular location">
    <subcellularLocation>
        <location evidence="2">Cell inner membrane</location>
        <topology evidence="2">Multi-pass membrane protein</topology>
    </subcellularLocation>
</comment>
<evidence type="ECO:0000256" key="2">
    <source>
        <dbReference type="ARBA" id="ARBA00004429"/>
    </source>
</evidence>
<name>A0A7T0DX07_9ENTR</name>
<evidence type="ECO:0000313" key="17">
    <source>
        <dbReference type="EMBL" id="QPK01066.1"/>
    </source>
</evidence>
<dbReference type="SUPFAM" id="SSF52794">
    <property type="entry name" value="PTS system IIB component-like"/>
    <property type="match status" value="1"/>
</dbReference>
<keyword evidence="13 14" id="KW-0472">Membrane</keyword>
<evidence type="ECO:0000256" key="7">
    <source>
        <dbReference type="ARBA" id="ARBA00022597"/>
    </source>
</evidence>
<evidence type="ECO:0000256" key="4">
    <source>
        <dbReference type="ARBA" id="ARBA00022448"/>
    </source>
</evidence>
<keyword evidence="4" id="KW-0813">Transport</keyword>
<dbReference type="InterPro" id="IPR013011">
    <property type="entry name" value="PTS_EIIB_2"/>
</dbReference>
<dbReference type="Pfam" id="PF02302">
    <property type="entry name" value="PTS_IIB"/>
    <property type="match status" value="1"/>
</dbReference>
<feature type="domain" description="PTS EIIB type-2" evidence="15">
    <location>
        <begin position="6"/>
        <end position="102"/>
    </location>
</feature>
<evidence type="ECO:0000256" key="10">
    <source>
        <dbReference type="ARBA" id="ARBA00022692"/>
    </source>
</evidence>
<dbReference type="InterPro" id="IPR003352">
    <property type="entry name" value="PTS_EIIC"/>
</dbReference>
<dbReference type="GO" id="GO:0090563">
    <property type="term" value="F:protein-phosphocysteine-sugar phosphotransferase activity"/>
    <property type="evidence" value="ECO:0007669"/>
    <property type="project" value="TreeGrafter"/>
</dbReference>
<dbReference type="CDD" id="cd05569">
    <property type="entry name" value="PTS_IIB_fructose"/>
    <property type="match status" value="1"/>
</dbReference>
<reference evidence="17" key="1">
    <citation type="submission" date="2020-09" db="EMBL/GenBank/DDBJ databases">
        <title>First Report of a novel Colistin-Resistant species of Enterobacter cloacae complex Producing MCR-5 isolated from hospital sewage water.</title>
        <authorList>
            <person name="Zhou K."/>
        </authorList>
    </citation>
    <scope>NUCLEOTIDE SEQUENCE [LARGE SCALE GENOMIC DNA]</scope>
    <source>
        <strain evidence="17">HSW1412</strain>
    </source>
</reference>
<keyword evidence="10 14" id="KW-0812">Transmembrane</keyword>
<protein>
    <recommendedName>
        <fullName evidence="3">protein-N(pi)-phosphohistidine--D-fructose phosphotransferase</fullName>
        <ecNumber evidence="3">2.7.1.202</ecNumber>
    </recommendedName>
</protein>
<dbReference type="GO" id="GO:0022877">
    <property type="term" value="F:protein-N(PI)-phosphohistidine-fructose phosphotransferase system transporter activity"/>
    <property type="evidence" value="ECO:0007669"/>
    <property type="project" value="InterPro"/>
</dbReference>
<dbReference type="PANTHER" id="PTHR30505:SF0">
    <property type="entry name" value="FRUCTOSE-LIKE PTS SYSTEM EIIBC COMPONENT-RELATED"/>
    <property type="match status" value="1"/>
</dbReference>
<dbReference type="InterPro" id="IPR050864">
    <property type="entry name" value="Bacterial_PTS_Sugar_Transport"/>
</dbReference>
<evidence type="ECO:0000256" key="1">
    <source>
        <dbReference type="ARBA" id="ARBA00001401"/>
    </source>
</evidence>
<dbReference type="AlphaFoldDB" id="A0A7T0DX07"/>
<dbReference type="InterPro" id="IPR003501">
    <property type="entry name" value="PTS_EIIB_2/3"/>
</dbReference>
<feature type="domain" description="PTS EIIC type-2" evidence="16">
    <location>
        <begin position="124"/>
        <end position="465"/>
    </location>
</feature>
<evidence type="ECO:0000256" key="8">
    <source>
        <dbReference type="ARBA" id="ARBA00022679"/>
    </source>
</evidence>
<keyword evidence="5" id="KW-1003">Cell membrane</keyword>
<feature type="transmembrane region" description="Helical" evidence="14">
    <location>
        <begin position="123"/>
        <end position="147"/>
    </location>
</feature>
<dbReference type="InterPro" id="IPR013014">
    <property type="entry name" value="PTS_EIIC_2"/>
</dbReference>
<organism evidence="17">
    <name type="scientific">Enterobacter mori</name>
    <dbReference type="NCBI Taxonomy" id="539813"/>
    <lineage>
        <taxon>Bacteria</taxon>
        <taxon>Pseudomonadati</taxon>
        <taxon>Pseudomonadota</taxon>
        <taxon>Gammaproteobacteria</taxon>
        <taxon>Enterobacterales</taxon>
        <taxon>Enterobacteriaceae</taxon>
        <taxon>Enterobacter</taxon>
    </lineage>
</organism>
<dbReference type="PROSITE" id="PS51099">
    <property type="entry name" value="PTS_EIIB_TYPE_2"/>
    <property type="match status" value="1"/>
</dbReference>
<dbReference type="NCBIfam" id="TIGR00829">
    <property type="entry name" value="FRU"/>
    <property type="match status" value="1"/>
</dbReference>
<evidence type="ECO:0000256" key="14">
    <source>
        <dbReference type="SAM" id="Phobius"/>
    </source>
</evidence>
<dbReference type="Gene3D" id="3.40.50.2300">
    <property type="match status" value="1"/>
</dbReference>
<accession>A0A7T0DX07</accession>
<dbReference type="EMBL" id="CP061801">
    <property type="protein sequence ID" value="QPK01066.1"/>
    <property type="molecule type" value="Genomic_DNA"/>
</dbReference>
<feature type="transmembrane region" description="Helical" evidence="14">
    <location>
        <begin position="217"/>
        <end position="237"/>
    </location>
</feature>
<keyword evidence="8" id="KW-0808">Transferase</keyword>
<evidence type="ECO:0000256" key="9">
    <source>
        <dbReference type="ARBA" id="ARBA00022683"/>
    </source>
</evidence>
<dbReference type="InterPro" id="IPR003353">
    <property type="entry name" value="PTS_IIB_fruc"/>
</dbReference>
<evidence type="ECO:0000256" key="12">
    <source>
        <dbReference type="ARBA" id="ARBA00022989"/>
    </source>
</evidence>
<dbReference type="NCBIfam" id="TIGR01427">
    <property type="entry name" value="PTS_IIC_fructo"/>
    <property type="match status" value="1"/>
</dbReference>
<dbReference type="Pfam" id="PF02378">
    <property type="entry name" value="PTS_EIIC"/>
    <property type="match status" value="1"/>
</dbReference>
<dbReference type="InterPro" id="IPR036095">
    <property type="entry name" value="PTS_EIIB-like_sf"/>
</dbReference>
<proteinExistence type="predicted"/>
<feature type="transmembrane region" description="Helical" evidence="14">
    <location>
        <begin position="373"/>
        <end position="395"/>
    </location>
</feature>
<evidence type="ECO:0000259" key="15">
    <source>
        <dbReference type="PROSITE" id="PS51099"/>
    </source>
</evidence>
<keyword evidence="12 14" id="KW-1133">Transmembrane helix</keyword>
<feature type="transmembrane region" description="Helical" evidence="14">
    <location>
        <begin position="342"/>
        <end position="361"/>
    </location>
</feature>
<dbReference type="PANTHER" id="PTHR30505">
    <property type="entry name" value="FRUCTOSE-LIKE PERMEASE"/>
    <property type="match status" value="1"/>
</dbReference>
<feature type="transmembrane region" description="Helical" evidence="14">
    <location>
        <begin position="176"/>
        <end position="196"/>
    </location>
</feature>
<dbReference type="GO" id="GO:0009401">
    <property type="term" value="P:phosphoenolpyruvate-dependent sugar phosphotransferase system"/>
    <property type="evidence" value="ECO:0007669"/>
    <property type="project" value="UniProtKB-KW"/>
</dbReference>
<keyword evidence="7" id="KW-0762">Sugar transport</keyword>
<evidence type="ECO:0000259" key="16">
    <source>
        <dbReference type="PROSITE" id="PS51104"/>
    </source>
</evidence>
<evidence type="ECO:0000256" key="6">
    <source>
        <dbReference type="ARBA" id="ARBA00022553"/>
    </source>
</evidence>
<evidence type="ECO:0000256" key="3">
    <source>
        <dbReference type="ARBA" id="ARBA00012799"/>
    </source>
</evidence>
<keyword evidence="6" id="KW-0597">Phosphoprotein</keyword>